<sequence length="87" mass="10005">MLLFKLIVTAFDVMSWLIIARVLLSWIPHNPQNMIINFIYELTELILGPIRRFMPSLGGLDFSPVIAIIFLDWLLKPLVLSLLSIIL</sequence>
<dbReference type="STRING" id="656914.SAMN00017405_0172"/>
<evidence type="ECO:0000313" key="4">
    <source>
        <dbReference type="Proteomes" id="UP000192731"/>
    </source>
</evidence>
<comment type="similarity">
    <text evidence="1">Belongs to the YggT family.</text>
</comment>
<dbReference type="GO" id="GO:0016020">
    <property type="term" value="C:membrane"/>
    <property type="evidence" value="ECO:0007669"/>
    <property type="project" value="InterPro"/>
</dbReference>
<feature type="transmembrane region" description="Helical" evidence="2">
    <location>
        <begin position="65"/>
        <end position="86"/>
    </location>
</feature>
<evidence type="ECO:0000313" key="3">
    <source>
        <dbReference type="EMBL" id="SMB94241.1"/>
    </source>
</evidence>
<evidence type="ECO:0000256" key="1">
    <source>
        <dbReference type="ARBA" id="ARBA00010894"/>
    </source>
</evidence>
<name>A0A1W1VMG9_DESTI</name>
<keyword evidence="4" id="KW-1185">Reference proteome</keyword>
<dbReference type="PANTHER" id="PTHR33219">
    <property type="entry name" value="YLMG HOMOLOG PROTEIN 2, CHLOROPLASTIC"/>
    <property type="match status" value="1"/>
</dbReference>
<dbReference type="OrthoDB" id="283553at2"/>
<dbReference type="Proteomes" id="UP000192731">
    <property type="component" value="Unassembled WGS sequence"/>
</dbReference>
<keyword evidence="2" id="KW-1133">Transmembrane helix</keyword>
<dbReference type="InterPro" id="IPR003425">
    <property type="entry name" value="CCB3/YggT"/>
</dbReference>
<dbReference type="Pfam" id="PF02325">
    <property type="entry name" value="CCB3_YggT"/>
    <property type="match status" value="1"/>
</dbReference>
<gene>
    <name evidence="3" type="ORF">SAMN00017405_0172</name>
</gene>
<dbReference type="AlphaFoldDB" id="A0A1W1VMG9"/>
<accession>A0A1W1VMG9</accession>
<proteinExistence type="inferred from homology"/>
<keyword evidence="2" id="KW-0472">Membrane</keyword>
<dbReference type="PANTHER" id="PTHR33219:SF14">
    <property type="entry name" value="PROTEIN COFACTOR ASSEMBLY OF COMPLEX C SUBUNIT B CCB3, CHLOROPLASTIC-RELATED"/>
    <property type="match status" value="1"/>
</dbReference>
<dbReference type="RefSeq" id="WP_084053994.1">
    <property type="nucleotide sequence ID" value="NZ_FWWT01000022.1"/>
</dbReference>
<feature type="transmembrane region" description="Helical" evidence="2">
    <location>
        <begin position="6"/>
        <end position="27"/>
    </location>
</feature>
<dbReference type="EMBL" id="FWWT01000022">
    <property type="protein sequence ID" value="SMB94241.1"/>
    <property type="molecule type" value="Genomic_DNA"/>
</dbReference>
<keyword evidence="2" id="KW-0812">Transmembrane</keyword>
<evidence type="ECO:0000256" key="2">
    <source>
        <dbReference type="SAM" id="Phobius"/>
    </source>
</evidence>
<organism evidence="3 4">
    <name type="scientific">Desulfonispora thiosulfatigenes DSM 11270</name>
    <dbReference type="NCBI Taxonomy" id="656914"/>
    <lineage>
        <taxon>Bacteria</taxon>
        <taxon>Bacillati</taxon>
        <taxon>Bacillota</taxon>
        <taxon>Clostridia</taxon>
        <taxon>Eubacteriales</taxon>
        <taxon>Peptococcaceae</taxon>
        <taxon>Desulfonispora</taxon>
    </lineage>
</organism>
<protein>
    <submittedName>
        <fullName evidence="3">YggT family protein</fullName>
    </submittedName>
</protein>
<reference evidence="3 4" key="1">
    <citation type="submission" date="2017-04" db="EMBL/GenBank/DDBJ databases">
        <authorList>
            <person name="Afonso C.L."/>
            <person name="Miller P.J."/>
            <person name="Scott M.A."/>
            <person name="Spackman E."/>
            <person name="Goraichik I."/>
            <person name="Dimitrov K.M."/>
            <person name="Suarez D.L."/>
            <person name="Swayne D.E."/>
        </authorList>
    </citation>
    <scope>NUCLEOTIDE SEQUENCE [LARGE SCALE GENOMIC DNA]</scope>
    <source>
        <strain evidence="3 4">DSM 11270</strain>
    </source>
</reference>